<evidence type="ECO:0008006" key="5">
    <source>
        <dbReference type="Google" id="ProtNLM"/>
    </source>
</evidence>
<dbReference type="InterPro" id="IPR011990">
    <property type="entry name" value="TPR-like_helical_dom_sf"/>
</dbReference>
<dbReference type="Pfam" id="PF08238">
    <property type="entry name" value="Sel1"/>
    <property type="match status" value="4"/>
</dbReference>
<dbReference type="Proteomes" id="UP000603912">
    <property type="component" value="Unassembled WGS sequence"/>
</dbReference>
<organism evidence="3 4">
    <name type="scientific">Alsobacter metallidurans</name>
    <dbReference type="NCBI Taxonomy" id="340221"/>
    <lineage>
        <taxon>Bacteria</taxon>
        <taxon>Pseudomonadati</taxon>
        <taxon>Pseudomonadota</taxon>
        <taxon>Alphaproteobacteria</taxon>
        <taxon>Hyphomicrobiales</taxon>
        <taxon>Alsobacteraceae</taxon>
        <taxon>Alsobacter</taxon>
    </lineage>
</organism>
<feature type="compositionally biased region" description="Low complexity" evidence="2">
    <location>
        <begin position="945"/>
        <end position="962"/>
    </location>
</feature>
<evidence type="ECO:0000313" key="3">
    <source>
        <dbReference type="EMBL" id="GGH10328.1"/>
    </source>
</evidence>
<sequence length="1261" mass="133133">MKGVDANARDTAKDAARRAGMTLGEWLNTVIAETAEQREAREARERDERDAPAQHEPAALPAADDERAAAEKLVSLENQLEALSRRASETAIPRASQRHPEPQRNDLAAVLERAMRETQARTDAVEAKTATALDSMVRFMERADSQRRDELGTLAQAQERTSIALRDALALVTGRMDSLEHSISRRDGAELQPIKAAIQRLEMRLDERMPAPREGASRIESKMKDLEARLVDIADKLAETEQSEHRDAPRVRSDRIARIEEKLAAVLNVLDGQHGRAAYDDEADDVLDEAPAQTMDEAISQIRSRQQKLEGARERRSANQDRTAELLDGLRGDVISLAQRLERIDEPRDIPGVDAMRRELADLARSVHTTANRSDFAALERSIGELSERIDAWQGSGPSGTGVTAAERVIDDMRALIDELRPVAGLTTLRDDISALATRLDRAPQHGLSAETAEAILSQIMDLRASVGKAARPVSLEPLERQVAALNERLEAALAAKPGRGGDKAGLGAIAAAVAELRAAAREFQPNERFSRLERQIGDLGQRLDANAAEPDRSAFDDIRSRLDRVQSAVENQTAPDLSPLESLIGTLTNKLATVQAGASDRPSLDGLSDQLARMTAALERSGEGFSALRSMERSIGDLFAKIEDAKLGAIQAADIAAQRAAEQATQRFAAGEPARPASEFAEVRTRQTLEAVHDTLEKIVERLGMLESDMASDRVRLLNVAEKAQAAAPAEAAPTAAPASPSLTAHSPSLTAQKMAAAAAAAEAARALGPQVRAPAPKAPTRSPEAERPAPAAAQAPVLDLGGDLPLEPGSGRPTYGAEPSEPAASRSASQDSPQASFIAAARKAAQAAQATQSAEPSKPLFRLGRGSGGAPAVKESKRTKNAGLDGEATATGSAVDQVRAYVDAKRRPILIGLAAIVLALSSAQVARHLLSADSFEGTPPQIDAPQSAPAKPSKASEAPAAPKPDKEASAITAPSVAPAQKFSLNNQPIAPGPSGFGPTDPSTVGSLGSAPSAAPSAAPPPVGPDLGVAADLPAGQWPKPLQKAVGQNDPAATFEVATRLADGRGVARDPKLAAKWFEKAASLGLAPAQYRLGSILEKGVGVPRDLAAAKTWYQRAAEAGNAKAMHNLGVVIADGAGGKPDYAGAATWFRKAAEYGVRDSQYNLAILTARGLGVQPNLAESWVWFSLAAAQGDQDAAKKRDEVAARLDAEAASQAKAALQAFKPKPTDPRANEVAPPPGGWDQEPVGLQGLPKGKSARL</sequence>
<feature type="region of interest" description="Disordered" evidence="2">
    <location>
        <begin position="1"/>
        <end position="68"/>
    </location>
</feature>
<protein>
    <recommendedName>
        <fullName evidence="5">Localization factor PodJL</fullName>
    </recommendedName>
</protein>
<feature type="region of interest" description="Disordered" evidence="2">
    <location>
        <begin position="769"/>
        <end position="889"/>
    </location>
</feature>
<gene>
    <name evidence="3" type="ORF">GCM10007036_06790</name>
</gene>
<evidence type="ECO:0000256" key="2">
    <source>
        <dbReference type="SAM" id="MobiDB-lite"/>
    </source>
</evidence>
<feature type="region of interest" description="Disordered" evidence="2">
    <location>
        <begin position="1218"/>
        <end position="1261"/>
    </location>
</feature>
<feature type="compositionally biased region" description="Basic and acidic residues" evidence="2">
    <location>
        <begin position="7"/>
        <end position="17"/>
    </location>
</feature>
<keyword evidence="4" id="KW-1185">Reference proteome</keyword>
<feature type="region of interest" description="Disordered" evidence="2">
    <location>
        <begin position="938"/>
        <end position="1048"/>
    </location>
</feature>
<dbReference type="PANTHER" id="PTHR43628:SF1">
    <property type="entry name" value="CHITIN SYNTHASE REGULATORY FACTOR 2-RELATED"/>
    <property type="match status" value="1"/>
</dbReference>
<dbReference type="EMBL" id="BMES01000001">
    <property type="protein sequence ID" value="GGH10328.1"/>
    <property type="molecule type" value="Genomic_DNA"/>
</dbReference>
<feature type="coiled-coil region" evidence="1">
    <location>
        <begin position="216"/>
        <end position="243"/>
    </location>
</feature>
<feature type="compositionally biased region" description="Low complexity" evidence="2">
    <location>
        <begin position="780"/>
        <end position="856"/>
    </location>
</feature>
<reference evidence="3" key="2">
    <citation type="submission" date="2020-09" db="EMBL/GenBank/DDBJ databases">
        <authorList>
            <person name="Sun Q."/>
            <person name="Zhou Y."/>
        </authorList>
    </citation>
    <scope>NUCLEOTIDE SEQUENCE</scope>
    <source>
        <strain evidence="3">CGMCC 1.12214</strain>
    </source>
</reference>
<reference evidence="3" key="1">
    <citation type="journal article" date="2014" name="Int. J. Syst. Evol. Microbiol.">
        <title>Complete genome sequence of Corynebacterium casei LMG S-19264T (=DSM 44701T), isolated from a smear-ripened cheese.</title>
        <authorList>
            <consortium name="US DOE Joint Genome Institute (JGI-PGF)"/>
            <person name="Walter F."/>
            <person name="Albersmeier A."/>
            <person name="Kalinowski J."/>
            <person name="Ruckert C."/>
        </authorList>
    </citation>
    <scope>NUCLEOTIDE SEQUENCE</scope>
    <source>
        <strain evidence="3">CGMCC 1.12214</strain>
    </source>
</reference>
<accession>A0A917MGR0</accession>
<dbReference type="AlphaFoldDB" id="A0A917MGR0"/>
<comment type="caution">
    <text evidence="3">The sequence shown here is derived from an EMBL/GenBank/DDBJ whole genome shotgun (WGS) entry which is preliminary data.</text>
</comment>
<dbReference type="InterPro" id="IPR052945">
    <property type="entry name" value="Mitotic_Regulator"/>
</dbReference>
<dbReference type="PANTHER" id="PTHR43628">
    <property type="entry name" value="ACTIVATOR OF C KINASE PROTEIN 1-RELATED"/>
    <property type="match status" value="1"/>
</dbReference>
<evidence type="ECO:0000313" key="4">
    <source>
        <dbReference type="Proteomes" id="UP000603912"/>
    </source>
</evidence>
<name>A0A917MGR0_9HYPH</name>
<keyword evidence="1" id="KW-0175">Coiled coil</keyword>
<evidence type="ECO:0000256" key="1">
    <source>
        <dbReference type="SAM" id="Coils"/>
    </source>
</evidence>
<dbReference type="SMART" id="SM00671">
    <property type="entry name" value="SEL1"/>
    <property type="match status" value="4"/>
</dbReference>
<feature type="compositionally biased region" description="Basic and acidic residues" evidence="2">
    <location>
        <begin position="35"/>
        <end position="53"/>
    </location>
</feature>
<proteinExistence type="predicted"/>
<dbReference type="InterPro" id="IPR006597">
    <property type="entry name" value="Sel1-like"/>
</dbReference>
<dbReference type="SUPFAM" id="SSF81901">
    <property type="entry name" value="HCP-like"/>
    <property type="match status" value="1"/>
</dbReference>
<dbReference type="Gene3D" id="1.25.40.10">
    <property type="entry name" value="Tetratricopeptide repeat domain"/>
    <property type="match status" value="1"/>
</dbReference>